<keyword evidence="5" id="KW-0694">RNA-binding</keyword>
<evidence type="ECO:0000256" key="6">
    <source>
        <dbReference type="RuleBase" id="RU362028"/>
    </source>
</evidence>
<feature type="active site" evidence="4">
    <location>
        <position position="146"/>
    </location>
</feature>
<dbReference type="SUPFAM" id="SSF55174">
    <property type="entry name" value="Alpha-L RNA-binding motif"/>
    <property type="match status" value="1"/>
</dbReference>
<comment type="similarity">
    <text evidence="2 6">Belongs to the pseudouridine synthase RluA family.</text>
</comment>
<dbReference type="NCBIfam" id="TIGR00005">
    <property type="entry name" value="rluA_subfam"/>
    <property type="match status" value="1"/>
</dbReference>
<dbReference type="PANTHER" id="PTHR21600:SF83">
    <property type="entry name" value="PSEUDOURIDYLATE SYNTHASE RPUSD4, MITOCHONDRIAL"/>
    <property type="match status" value="1"/>
</dbReference>
<feature type="domain" description="Pseudouridine synthase RsuA/RluA-like" evidence="7">
    <location>
        <begin position="92"/>
        <end position="253"/>
    </location>
</feature>
<dbReference type="PANTHER" id="PTHR21600">
    <property type="entry name" value="MITOCHONDRIAL RNA PSEUDOURIDINE SYNTHASE"/>
    <property type="match status" value="1"/>
</dbReference>
<dbReference type="GO" id="GO:0003723">
    <property type="term" value="F:RNA binding"/>
    <property type="evidence" value="ECO:0007669"/>
    <property type="project" value="UniProtKB-KW"/>
</dbReference>
<dbReference type="PROSITE" id="PS01129">
    <property type="entry name" value="PSI_RLU"/>
    <property type="match status" value="1"/>
</dbReference>
<evidence type="ECO:0000256" key="2">
    <source>
        <dbReference type="ARBA" id="ARBA00010876"/>
    </source>
</evidence>
<dbReference type="InterPro" id="IPR006224">
    <property type="entry name" value="PsdUridine_synth_RluA-like_CS"/>
</dbReference>
<reference evidence="9" key="2">
    <citation type="submission" date="2021-04" db="EMBL/GenBank/DDBJ databases">
        <authorList>
            <person name="Gilroy R."/>
        </authorList>
    </citation>
    <scope>NUCLEOTIDE SEQUENCE</scope>
    <source>
        <strain evidence="9">ChiGjej1B1-14440</strain>
    </source>
</reference>
<sequence>MKKLVITKNDANQRIDKYLKKLLVNAPSNFIYKMFRKKDIKVNGKRVNEKYILAEGDILEMFLYEDKFKEFTAEKSIYEVEKTFKVLYEDKNILIVDKPAGLLVHEDANESINTLTNQVLSYLASKNELDLSRENTFMPGPVHRLDRNTSGIVIFGKTLAALQDLNEMIKLRHCIEKSYLTICKGNLSTPRHLKGYMVKLEDKSQVKLVNKDYPGALTMETLVKPIKSKNDFSLVEVTLVTGRMHQIRVHLASIDHPIIGDRKYGDFKLNKTIKNTFGLNNQLLHAYKIKFVKTIGTLKYLQDKEIVCNVPKQFEKIVKTLF</sequence>
<dbReference type="InterPro" id="IPR006225">
    <property type="entry name" value="PsdUridine_synth_RluC/D"/>
</dbReference>
<dbReference type="InterPro" id="IPR050188">
    <property type="entry name" value="RluA_PseudoU_synthase"/>
</dbReference>
<comment type="function">
    <text evidence="6">Responsible for synthesis of pseudouridine from uracil.</text>
</comment>
<accession>A0A9D2BPI0</accession>
<dbReference type="PROSITE" id="PS50889">
    <property type="entry name" value="S4"/>
    <property type="match status" value="1"/>
</dbReference>
<comment type="catalytic activity">
    <reaction evidence="1 6">
        <text>a uridine in RNA = a pseudouridine in RNA</text>
        <dbReference type="Rhea" id="RHEA:48348"/>
        <dbReference type="Rhea" id="RHEA-COMP:12068"/>
        <dbReference type="Rhea" id="RHEA-COMP:12069"/>
        <dbReference type="ChEBI" id="CHEBI:65314"/>
        <dbReference type="ChEBI" id="CHEBI:65315"/>
    </reaction>
</comment>
<dbReference type="Proteomes" id="UP000886724">
    <property type="component" value="Unassembled WGS sequence"/>
</dbReference>
<dbReference type="EC" id="5.4.99.-" evidence="6"/>
<dbReference type="Gene3D" id="3.30.2350.10">
    <property type="entry name" value="Pseudouridine synthase"/>
    <property type="match status" value="1"/>
</dbReference>
<dbReference type="GO" id="GO:0120159">
    <property type="term" value="F:rRNA pseudouridine synthase activity"/>
    <property type="evidence" value="ECO:0007669"/>
    <property type="project" value="UniProtKB-ARBA"/>
</dbReference>
<dbReference type="InterPro" id="IPR020103">
    <property type="entry name" value="PsdUridine_synth_cat_dom_sf"/>
</dbReference>
<reference evidence="9" key="1">
    <citation type="journal article" date="2021" name="PeerJ">
        <title>Extensive microbial diversity within the chicken gut microbiome revealed by metagenomics and culture.</title>
        <authorList>
            <person name="Gilroy R."/>
            <person name="Ravi A."/>
            <person name="Getino M."/>
            <person name="Pursley I."/>
            <person name="Horton D.L."/>
            <person name="Alikhan N.F."/>
            <person name="Baker D."/>
            <person name="Gharbi K."/>
            <person name="Hall N."/>
            <person name="Watson M."/>
            <person name="Adriaenssens E.M."/>
            <person name="Foster-Nyarko E."/>
            <person name="Jarju S."/>
            <person name="Secka A."/>
            <person name="Antonio M."/>
            <person name="Oren A."/>
            <person name="Chaudhuri R.R."/>
            <person name="La Ragione R."/>
            <person name="Hildebrand F."/>
            <person name="Pallen M.J."/>
        </authorList>
    </citation>
    <scope>NUCLEOTIDE SEQUENCE</scope>
    <source>
        <strain evidence="9">ChiGjej1B1-14440</strain>
    </source>
</reference>
<dbReference type="EMBL" id="DXET01000288">
    <property type="protein sequence ID" value="HIX82814.1"/>
    <property type="molecule type" value="Genomic_DNA"/>
</dbReference>
<proteinExistence type="inferred from homology"/>
<feature type="domain" description="RNA-binding S4" evidence="8">
    <location>
        <begin position="13"/>
        <end position="58"/>
    </location>
</feature>
<dbReference type="InterPro" id="IPR002942">
    <property type="entry name" value="S4_RNA-bd"/>
</dbReference>
<evidence type="ECO:0000259" key="7">
    <source>
        <dbReference type="Pfam" id="PF00849"/>
    </source>
</evidence>
<dbReference type="Gene3D" id="3.10.290.10">
    <property type="entry name" value="RNA-binding S4 domain"/>
    <property type="match status" value="1"/>
</dbReference>
<dbReference type="AlphaFoldDB" id="A0A9D2BPI0"/>
<evidence type="ECO:0000256" key="1">
    <source>
        <dbReference type="ARBA" id="ARBA00000073"/>
    </source>
</evidence>
<comment type="caution">
    <text evidence="9">The sequence shown here is derived from an EMBL/GenBank/DDBJ whole genome shotgun (WGS) entry which is preliminary data.</text>
</comment>
<evidence type="ECO:0000256" key="3">
    <source>
        <dbReference type="ARBA" id="ARBA00023235"/>
    </source>
</evidence>
<evidence type="ECO:0000256" key="5">
    <source>
        <dbReference type="PROSITE-ProRule" id="PRU00182"/>
    </source>
</evidence>
<evidence type="ECO:0000256" key="4">
    <source>
        <dbReference type="PIRSR" id="PIRSR606225-1"/>
    </source>
</evidence>
<keyword evidence="3 6" id="KW-0413">Isomerase</keyword>
<dbReference type="CDD" id="cd02869">
    <property type="entry name" value="PseudoU_synth_RluA_like"/>
    <property type="match status" value="1"/>
</dbReference>
<evidence type="ECO:0000259" key="8">
    <source>
        <dbReference type="Pfam" id="PF01479"/>
    </source>
</evidence>
<dbReference type="SUPFAM" id="SSF55120">
    <property type="entry name" value="Pseudouridine synthase"/>
    <property type="match status" value="1"/>
</dbReference>
<dbReference type="GO" id="GO:0000455">
    <property type="term" value="P:enzyme-directed rRNA pseudouridine synthesis"/>
    <property type="evidence" value="ECO:0007669"/>
    <property type="project" value="UniProtKB-ARBA"/>
</dbReference>
<evidence type="ECO:0000313" key="10">
    <source>
        <dbReference type="Proteomes" id="UP000886724"/>
    </source>
</evidence>
<protein>
    <recommendedName>
        <fullName evidence="6">Pseudouridine synthase</fullName>
        <ecNumber evidence="6">5.4.99.-</ecNumber>
    </recommendedName>
</protein>
<dbReference type="InterPro" id="IPR036986">
    <property type="entry name" value="S4_RNA-bd_sf"/>
</dbReference>
<dbReference type="Pfam" id="PF01479">
    <property type="entry name" value="S4"/>
    <property type="match status" value="1"/>
</dbReference>
<dbReference type="Pfam" id="PF00849">
    <property type="entry name" value="PseudoU_synth_2"/>
    <property type="match status" value="1"/>
</dbReference>
<gene>
    <name evidence="9" type="ORF">H9980_12725</name>
</gene>
<name>A0A9D2BPI0_9FIRM</name>
<dbReference type="CDD" id="cd00165">
    <property type="entry name" value="S4"/>
    <property type="match status" value="1"/>
</dbReference>
<evidence type="ECO:0000313" key="9">
    <source>
        <dbReference type="EMBL" id="HIX82814.1"/>
    </source>
</evidence>
<dbReference type="InterPro" id="IPR006145">
    <property type="entry name" value="PsdUridine_synth_RsuA/RluA"/>
</dbReference>
<organism evidence="9 10">
    <name type="scientific">Candidatus Erysipelatoclostridium merdavium</name>
    <dbReference type="NCBI Taxonomy" id="2838566"/>
    <lineage>
        <taxon>Bacteria</taxon>
        <taxon>Bacillati</taxon>
        <taxon>Bacillota</taxon>
        <taxon>Erysipelotrichia</taxon>
        <taxon>Erysipelotrichales</taxon>
        <taxon>Erysipelotrichales incertae sedis</taxon>
    </lineage>
</organism>